<reference evidence="12 13" key="1">
    <citation type="submission" date="2020-11" db="EMBL/GenBank/DDBJ databases">
        <title>Pseudomonas fulva producing VIM-24.</title>
        <authorList>
            <person name="Liu S."/>
        </authorList>
    </citation>
    <scope>NUCLEOTIDE SEQUENCE [LARGE SCALE GENOMIC DNA]</scope>
    <source>
        <strain evidence="12 13">ZDHY414</strain>
    </source>
</reference>
<dbReference type="InterPro" id="IPR045584">
    <property type="entry name" value="Pilin-like"/>
</dbReference>
<protein>
    <recommendedName>
        <fullName evidence="2">Type II secretion system protein H</fullName>
    </recommendedName>
    <alternativeName>
        <fullName evidence="10">General secretion pathway protein H</fullName>
    </alternativeName>
</protein>
<sequence length="165" mass="17645">MKQQGVTLIQTVSALAVLAVLTKLGAPAYVKLSDDVHRAAVTRDLSQTLRSARGRAMLLGEAVRVQALDEAWGNGWRVTLEQDSRVLHEHRLRRPLQIAANLGTTMTFTAMGLPVNPAGNWLAATFEVCARSAGTSQHQVVMASSGRVRVSNETRDTRGCAGAGA</sequence>
<evidence type="ECO:0000313" key="13">
    <source>
        <dbReference type="Proteomes" id="UP000594430"/>
    </source>
</evidence>
<dbReference type="GO" id="GO:0015628">
    <property type="term" value="P:protein secretion by the type II secretion system"/>
    <property type="evidence" value="ECO:0007669"/>
    <property type="project" value="InterPro"/>
</dbReference>
<accession>A0A7S9LG90</accession>
<keyword evidence="4" id="KW-0488">Methylation</keyword>
<dbReference type="Gene3D" id="3.55.40.10">
    <property type="entry name" value="minor pseudopilin epsh domain"/>
    <property type="match status" value="1"/>
</dbReference>
<keyword evidence="5" id="KW-0997">Cell inner membrane</keyword>
<evidence type="ECO:0000256" key="10">
    <source>
        <dbReference type="ARBA" id="ARBA00030775"/>
    </source>
</evidence>
<evidence type="ECO:0000256" key="3">
    <source>
        <dbReference type="ARBA" id="ARBA00022475"/>
    </source>
</evidence>
<organism evidence="12 13">
    <name type="scientific">Pseudomonas fulva</name>
    <dbReference type="NCBI Taxonomy" id="47880"/>
    <lineage>
        <taxon>Bacteria</taxon>
        <taxon>Pseudomonadati</taxon>
        <taxon>Pseudomonadota</taxon>
        <taxon>Gammaproteobacteria</taxon>
        <taxon>Pseudomonadales</taxon>
        <taxon>Pseudomonadaceae</taxon>
        <taxon>Pseudomonas</taxon>
    </lineage>
</organism>
<evidence type="ECO:0000256" key="2">
    <source>
        <dbReference type="ARBA" id="ARBA00021549"/>
    </source>
</evidence>
<keyword evidence="6" id="KW-0812">Transmembrane</keyword>
<keyword evidence="8" id="KW-0472">Membrane</keyword>
<dbReference type="Proteomes" id="UP000594430">
    <property type="component" value="Chromosome"/>
</dbReference>
<evidence type="ECO:0000256" key="6">
    <source>
        <dbReference type="ARBA" id="ARBA00022692"/>
    </source>
</evidence>
<evidence type="ECO:0000256" key="1">
    <source>
        <dbReference type="ARBA" id="ARBA00004377"/>
    </source>
</evidence>
<evidence type="ECO:0000256" key="4">
    <source>
        <dbReference type="ARBA" id="ARBA00022481"/>
    </source>
</evidence>
<evidence type="ECO:0000256" key="9">
    <source>
        <dbReference type="ARBA" id="ARBA00025772"/>
    </source>
</evidence>
<evidence type="ECO:0000313" key="12">
    <source>
        <dbReference type="EMBL" id="QPH48512.1"/>
    </source>
</evidence>
<evidence type="ECO:0000256" key="8">
    <source>
        <dbReference type="ARBA" id="ARBA00023136"/>
    </source>
</evidence>
<dbReference type="GO" id="GO:0015627">
    <property type="term" value="C:type II protein secretion system complex"/>
    <property type="evidence" value="ECO:0007669"/>
    <property type="project" value="InterPro"/>
</dbReference>
<keyword evidence="3" id="KW-1003">Cell membrane</keyword>
<evidence type="ECO:0000256" key="7">
    <source>
        <dbReference type="ARBA" id="ARBA00022989"/>
    </source>
</evidence>
<dbReference type="EMBL" id="CP064946">
    <property type="protein sequence ID" value="QPH48512.1"/>
    <property type="molecule type" value="Genomic_DNA"/>
</dbReference>
<dbReference type="GO" id="GO:0005886">
    <property type="term" value="C:plasma membrane"/>
    <property type="evidence" value="ECO:0007669"/>
    <property type="project" value="UniProtKB-SubCell"/>
</dbReference>
<gene>
    <name evidence="12" type="ORF">IZU98_19340</name>
</gene>
<dbReference type="SUPFAM" id="SSF54523">
    <property type="entry name" value="Pili subunits"/>
    <property type="match status" value="1"/>
</dbReference>
<dbReference type="InterPro" id="IPR022346">
    <property type="entry name" value="T2SS_GspH"/>
</dbReference>
<name>A0A7S9LG90_9PSED</name>
<keyword evidence="7" id="KW-1133">Transmembrane helix</keyword>
<evidence type="ECO:0000256" key="5">
    <source>
        <dbReference type="ARBA" id="ARBA00022519"/>
    </source>
</evidence>
<dbReference type="Pfam" id="PF12019">
    <property type="entry name" value="GspH"/>
    <property type="match status" value="1"/>
</dbReference>
<comment type="subcellular location">
    <subcellularLocation>
        <location evidence="1">Cell inner membrane</location>
        <topology evidence="1">Single-pass membrane protein</topology>
    </subcellularLocation>
</comment>
<evidence type="ECO:0000259" key="11">
    <source>
        <dbReference type="Pfam" id="PF12019"/>
    </source>
</evidence>
<dbReference type="RefSeq" id="WP_196110198.1">
    <property type="nucleotide sequence ID" value="NZ_BQHM01000014.1"/>
</dbReference>
<proteinExistence type="inferred from homology"/>
<comment type="similarity">
    <text evidence="9">Belongs to the GSP H family.</text>
</comment>
<dbReference type="AlphaFoldDB" id="A0A7S9LG90"/>
<feature type="domain" description="General secretion pathway GspH" evidence="11">
    <location>
        <begin position="42"/>
        <end position="146"/>
    </location>
</feature>